<dbReference type="Gene3D" id="3.90.550.10">
    <property type="entry name" value="Spore Coat Polysaccharide Biosynthesis Protein SpsA, Chain A"/>
    <property type="match status" value="1"/>
</dbReference>
<evidence type="ECO:0000259" key="8">
    <source>
        <dbReference type="Pfam" id="PF00483"/>
    </source>
</evidence>
<evidence type="ECO:0000313" key="9">
    <source>
        <dbReference type="EMBL" id="SUU84031.1"/>
    </source>
</evidence>
<evidence type="ECO:0000256" key="1">
    <source>
        <dbReference type="ARBA" id="ARBA00004496"/>
    </source>
</evidence>
<evidence type="ECO:0000256" key="6">
    <source>
        <dbReference type="ARBA" id="ARBA00023277"/>
    </source>
</evidence>
<dbReference type="AlphaFoldDB" id="A0A380W512"/>
<evidence type="ECO:0000256" key="3">
    <source>
        <dbReference type="ARBA" id="ARBA00022490"/>
    </source>
</evidence>
<evidence type="ECO:0000256" key="7">
    <source>
        <dbReference type="ARBA" id="ARBA00031828"/>
    </source>
</evidence>
<dbReference type="GO" id="GO:0005737">
    <property type="term" value="C:cytoplasm"/>
    <property type="evidence" value="ECO:0007669"/>
    <property type="project" value="UniProtKB-SubCell"/>
</dbReference>
<accession>A0A380W512</accession>
<dbReference type="InterPro" id="IPR029044">
    <property type="entry name" value="Nucleotide-diphossugar_trans"/>
</dbReference>
<keyword evidence="6" id="KW-0119">Carbohydrate metabolism</keyword>
<evidence type="ECO:0000256" key="4">
    <source>
        <dbReference type="ARBA" id="ARBA00022723"/>
    </source>
</evidence>
<dbReference type="SUPFAM" id="SSF53448">
    <property type="entry name" value="Nucleotide-diphospho-sugar transferases"/>
    <property type="match status" value="1"/>
</dbReference>
<dbReference type="InterPro" id="IPR006549">
    <property type="entry name" value="HAD-SF_hydro_IIIA"/>
</dbReference>
<keyword evidence="4" id="KW-0479">Metal-binding</keyword>
<dbReference type="Pfam" id="PF13242">
    <property type="entry name" value="Hydrolase_like"/>
    <property type="match status" value="1"/>
</dbReference>
<organism evidence="9 10">
    <name type="scientific">Afipia felis</name>
    <name type="common">Cat scratch disease bacillus</name>
    <dbReference type="NCBI Taxonomy" id="1035"/>
    <lineage>
        <taxon>Bacteria</taxon>
        <taxon>Pseudomonadati</taxon>
        <taxon>Pseudomonadota</taxon>
        <taxon>Alphaproteobacteria</taxon>
        <taxon>Hyphomicrobiales</taxon>
        <taxon>Nitrobacteraceae</taxon>
        <taxon>Afipia</taxon>
    </lineage>
</organism>
<dbReference type="InterPro" id="IPR004446">
    <property type="entry name" value="Heptose_bisP_phosphatase"/>
</dbReference>
<dbReference type="InterPro" id="IPR006543">
    <property type="entry name" value="Histidinol-phos"/>
</dbReference>
<dbReference type="InterPro" id="IPR036412">
    <property type="entry name" value="HAD-like_sf"/>
</dbReference>
<dbReference type="GO" id="GO:0046872">
    <property type="term" value="F:metal ion binding"/>
    <property type="evidence" value="ECO:0007669"/>
    <property type="project" value="UniProtKB-KW"/>
</dbReference>
<dbReference type="Proteomes" id="UP000254343">
    <property type="component" value="Unassembled WGS sequence"/>
</dbReference>
<dbReference type="GO" id="GO:0005975">
    <property type="term" value="P:carbohydrate metabolic process"/>
    <property type="evidence" value="ECO:0007669"/>
    <property type="project" value="InterPro"/>
</dbReference>
<dbReference type="PANTHER" id="PTHR42891:SF1">
    <property type="entry name" value="D-GLYCERO-BETA-D-MANNO-HEPTOSE-1,7-BISPHOSPHATE 7-PHOSPHATASE"/>
    <property type="match status" value="1"/>
</dbReference>
<feature type="domain" description="Nucleotidyl transferase" evidence="8">
    <location>
        <begin position="5"/>
        <end position="238"/>
    </location>
</feature>
<comment type="subcellular location">
    <subcellularLocation>
        <location evidence="1">Cytoplasm</location>
    </subcellularLocation>
</comment>
<reference evidence="9 10" key="1">
    <citation type="submission" date="2018-06" db="EMBL/GenBank/DDBJ databases">
        <authorList>
            <consortium name="Pathogen Informatics"/>
            <person name="Doyle S."/>
        </authorList>
    </citation>
    <scope>NUCLEOTIDE SEQUENCE [LARGE SCALE GENOMIC DNA]</scope>
    <source>
        <strain evidence="9 10">NCTC12722</strain>
    </source>
</reference>
<protein>
    <recommendedName>
        <fullName evidence="7">D,D-heptose 1,7-bisphosphate phosphatase</fullName>
    </recommendedName>
</protein>
<sequence>MLRQAVILCGGLGTRLGGLTAHTPKPLLPVNGTPFLDILIQEIVRYGFREVLLLAGRYGEQIRAQYQDRAMFGARVRVMIEPEPLGTGGALRFALDALDSEFLLANGDSWIDADLTQFSRAWKEKQAGHPEALAQILLHSIENPERFGAVETRDSQVVAFQEKGSYLGGGPQLINAGVYVFRREAIVEASPGKAISLEREILPALVAHGHVLCASASENHYFVDIGVPDSYRSAQIDLPKARKKPAIFFDRDGTLNRDVGHTHRVEDLHWMPDAREAVAYANAKGFYAFVATNQAGVAKGFYPESAIVQFHDAMQASLFEIGGHIDAFEWCPHHPDGVIAEYRKQCERRKPGNAMLADLMTAWPVDLSRSIMVGDAESDMHAASAAGIKGVRYSGGSLLALLKREFEEVGGT</sequence>
<dbReference type="InterPro" id="IPR005835">
    <property type="entry name" value="NTP_transferase_dom"/>
</dbReference>
<dbReference type="PANTHER" id="PTHR42891">
    <property type="entry name" value="D-GLYCERO-BETA-D-MANNO-HEPTOSE-1,7-BISPHOSPHATE 7-PHOSPHATASE"/>
    <property type="match status" value="1"/>
</dbReference>
<keyword evidence="3" id="KW-0963">Cytoplasm</keyword>
<gene>
    <name evidence="9" type="primary">gmhB_1</name>
    <name evidence="9" type="ORF">NCTC12722_01214</name>
</gene>
<evidence type="ECO:0000256" key="2">
    <source>
        <dbReference type="ARBA" id="ARBA00005628"/>
    </source>
</evidence>
<dbReference type="InterPro" id="IPR023214">
    <property type="entry name" value="HAD_sf"/>
</dbReference>
<dbReference type="EMBL" id="UIGB01000001">
    <property type="protein sequence ID" value="SUU84031.1"/>
    <property type="molecule type" value="Genomic_DNA"/>
</dbReference>
<dbReference type="CDD" id="cd07503">
    <property type="entry name" value="HAD_HisB-N"/>
    <property type="match status" value="1"/>
</dbReference>
<dbReference type="GO" id="GO:0016791">
    <property type="term" value="F:phosphatase activity"/>
    <property type="evidence" value="ECO:0007669"/>
    <property type="project" value="InterPro"/>
</dbReference>
<comment type="similarity">
    <text evidence="2">Belongs to the GmhB family.</text>
</comment>
<keyword evidence="5 9" id="KW-0378">Hydrolase</keyword>
<proteinExistence type="inferred from homology"/>
<evidence type="ECO:0000256" key="5">
    <source>
        <dbReference type="ARBA" id="ARBA00022801"/>
    </source>
</evidence>
<dbReference type="NCBIfam" id="TIGR01656">
    <property type="entry name" value="Histidinol-ppas"/>
    <property type="match status" value="1"/>
</dbReference>
<dbReference type="Gene3D" id="3.40.50.1000">
    <property type="entry name" value="HAD superfamily/HAD-like"/>
    <property type="match status" value="1"/>
</dbReference>
<dbReference type="SUPFAM" id="SSF56784">
    <property type="entry name" value="HAD-like"/>
    <property type="match status" value="1"/>
</dbReference>
<name>A0A380W512_AFIFE</name>
<evidence type="ECO:0000313" key="10">
    <source>
        <dbReference type="Proteomes" id="UP000254343"/>
    </source>
</evidence>
<dbReference type="NCBIfam" id="TIGR01662">
    <property type="entry name" value="HAD-SF-IIIA"/>
    <property type="match status" value="1"/>
</dbReference>
<dbReference type="Pfam" id="PF00483">
    <property type="entry name" value="NTP_transferase"/>
    <property type="match status" value="1"/>
</dbReference>